<dbReference type="EMBL" id="FOFD01000003">
    <property type="protein sequence ID" value="SEQ97147.1"/>
    <property type="molecule type" value="Genomic_DNA"/>
</dbReference>
<evidence type="ECO:0000313" key="3">
    <source>
        <dbReference type="Proteomes" id="UP000199114"/>
    </source>
</evidence>
<evidence type="ECO:0000313" key="2">
    <source>
        <dbReference type="EMBL" id="SEQ97147.1"/>
    </source>
</evidence>
<dbReference type="OrthoDB" id="196860at2157"/>
<accession>A0A1H9KDZ5</accession>
<name>A0A1H9KDZ5_9EURY</name>
<feature type="transmembrane region" description="Helical" evidence="1">
    <location>
        <begin position="43"/>
        <end position="64"/>
    </location>
</feature>
<dbReference type="RefSeq" id="WP_090618391.1">
    <property type="nucleotide sequence ID" value="NZ_FOFD01000003.1"/>
</dbReference>
<evidence type="ECO:0000256" key="1">
    <source>
        <dbReference type="SAM" id="Phobius"/>
    </source>
</evidence>
<dbReference type="AlphaFoldDB" id="A0A1H9KDZ5"/>
<keyword evidence="3" id="KW-1185">Reference proteome</keyword>
<protein>
    <submittedName>
        <fullName evidence="2">Uncharacterized protein</fullName>
    </submittedName>
</protein>
<feature type="transmembrane region" description="Helical" evidence="1">
    <location>
        <begin position="6"/>
        <end position="31"/>
    </location>
</feature>
<proteinExistence type="predicted"/>
<dbReference type="STRING" id="1186196.SAMN04489841_2889"/>
<dbReference type="Proteomes" id="UP000199114">
    <property type="component" value="Unassembled WGS sequence"/>
</dbReference>
<gene>
    <name evidence="2" type="ORF">SAMN04489841_2889</name>
</gene>
<reference evidence="3" key="1">
    <citation type="submission" date="2016-10" db="EMBL/GenBank/DDBJ databases">
        <authorList>
            <person name="Varghese N."/>
            <person name="Submissions S."/>
        </authorList>
    </citation>
    <scope>NUCLEOTIDE SEQUENCE [LARGE SCALE GENOMIC DNA]</scope>
    <source>
        <strain evidence="3">DSM 25055</strain>
    </source>
</reference>
<feature type="transmembrane region" description="Helical" evidence="1">
    <location>
        <begin position="76"/>
        <end position="97"/>
    </location>
</feature>
<dbReference type="InterPro" id="IPR058349">
    <property type="entry name" value="DUF8036"/>
</dbReference>
<keyword evidence="1" id="KW-1133">Transmembrane helix</keyword>
<sequence length="100" mass="10826">MAGAMGPWMLVATLLSAVNVLLLVVLTVIWVRNYRTFGSEMTAGLAMFGVTLLLENVVAIYFFFSTGMLYANSPGVQQSVATLRVLQTVALAFLTYVTAK</sequence>
<dbReference type="Pfam" id="PF26119">
    <property type="entry name" value="DUF8036"/>
    <property type="match status" value="1"/>
</dbReference>
<keyword evidence="1" id="KW-0472">Membrane</keyword>
<organism evidence="2 3">
    <name type="scientific">Natrinema salaciae</name>
    <dbReference type="NCBI Taxonomy" id="1186196"/>
    <lineage>
        <taxon>Archaea</taxon>
        <taxon>Methanobacteriati</taxon>
        <taxon>Methanobacteriota</taxon>
        <taxon>Stenosarchaea group</taxon>
        <taxon>Halobacteria</taxon>
        <taxon>Halobacteriales</taxon>
        <taxon>Natrialbaceae</taxon>
        <taxon>Natrinema</taxon>
    </lineage>
</organism>
<keyword evidence="1" id="KW-0812">Transmembrane</keyword>